<evidence type="ECO:0000313" key="7">
    <source>
        <dbReference type="Proteomes" id="UP000023152"/>
    </source>
</evidence>
<evidence type="ECO:0000313" key="6">
    <source>
        <dbReference type="EMBL" id="ETO19505.1"/>
    </source>
</evidence>
<dbReference type="SMART" id="SM00213">
    <property type="entry name" value="UBQ"/>
    <property type="match status" value="1"/>
</dbReference>
<dbReference type="AlphaFoldDB" id="X6MZQ1"/>
<dbReference type="OrthoDB" id="1047367at2759"/>
<dbReference type="PANTHER" id="PTHR12917:SF1">
    <property type="entry name" value="AT13091P"/>
    <property type="match status" value="1"/>
</dbReference>
<gene>
    <name evidence="6" type="ORF">RFI_17726</name>
</gene>
<dbReference type="SUPFAM" id="SSF54236">
    <property type="entry name" value="Ubiquitin-like"/>
    <property type="match status" value="1"/>
</dbReference>
<keyword evidence="3" id="KW-0064">Aspartyl protease</keyword>
<dbReference type="Pfam" id="PF09668">
    <property type="entry name" value="Asp_protease"/>
    <property type="match status" value="1"/>
</dbReference>
<keyword evidence="2" id="KW-0645">Protease</keyword>
<accession>X6MZQ1</accession>
<dbReference type="EMBL" id="ASPP01013606">
    <property type="protein sequence ID" value="ETO19505.1"/>
    <property type="molecule type" value="Genomic_DNA"/>
</dbReference>
<dbReference type="Pfam" id="PF00240">
    <property type="entry name" value="ubiquitin"/>
    <property type="match status" value="1"/>
</dbReference>
<evidence type="ECO:0000256" key="3">
    <source>
        <dbReference type="ARBA" id="ARBA00022750"/>
    </source>
</evidence>
<dbReference type="SUPFAM" id="SSF50630">
    <property type="entry name" value="Acid proteases"/>
    <property type="match status" value="1"/>
</dbReference>
<sequence>MSSLETNDEVTLTIIVEASIENGEDKCTGIKVSKNTAIEILKPLIEIECGVVVNEYQLLYHNKELRDTDTLATLGIKSDDAIILRLKKSTTSHIGSSGSVPAHNDNNALNLGMPIFGPNAELPTMPGWLNMNADTLQQALRADSAMMNQLLHQNPSLAQAVLAEDTTMLQQYMNKQRAQFQQQLLREQQRRMALEADPLNPDSQKLIATEIEESNIHQNYEMAVEEMPEAFGRVVMLYVPMEVEGIRLNAFIDSGAQTTIMSAKTAEKCGY</sequence>
<name>X6MZQ1_RETFI</name>
<evidence type="ECO:0000259" key="5">
    <source>
        <dbReference type="PROSITE" id="PS50053"/>
    </source>
</evidence>
<comment type="caution">
    <text evidence="6">The sequence shown here is derived from an EMBL/GenBank/DDBJ whole genome shotgun (WGS) entry which is preliminary data.</text>
</comment>
<dbReference type="Gene3D" id="2.40.70.10">
    <property type="entry name" value="Acid Proteases"/>
    <property type="match status" value="1"/>
</dbReference>
<dbReference type="Proteomes" id="UP000023152">
    <property type="component" value="Unassembled WGS sequence"/>
</dbReference>
<dbReference type="CDD" id="cd17039">
    <property type="entry name" value="Ubl_ubiquitin_like"/>
    <property type="match status" value="1"/>
</dbReference>
<organism evidence="6 7">
    <name type="scientific">Reticulomyxa filosa</name>
    <dbReference type="NCBI Taxonomy" id="46433"/>
    <lineage>
        <taxon>Eukaryota</taxon>
        <taxon>Sar</taxon>
        <taxon>Rhizaria</taxon>
        <taxon>Retaria</taxon>
        <taxon>Foraminifera</taxon>
        <taxon>Monothalamids</taxon>
        <taxon>Reticulomyxidae</taxon>
        <taxon>Reticulomyxa</taxon>
    </lineage>
</organism>
<dbReference type="InterPro" id="IPR019103">
    <property type="entry name" value="Peptidase_aspartic_DDI1-type"/>
</dbReference>
<dbReference type="InterPro" id="IPR029071">
    <property type="entry name" value="Ubiquitin-like_domsf"/>
</dbReference>
<dbReference type="GO" id="GO:0006508">
    <property type="term" value="P:proteolysis"/>
    <property type="evidence" value="ECO:0007669"/>
    <property type="project" value="UniProtKB-KW"/>
</dbReference>
<evidence type="ECO:0000256" key="2">
    <source>
        <dbReference type="ARBA" id="ARBA00022670"/>
    </source>
</evidence>
<dbReference type="PANTHER" id="PTHR12917">
    <property type="entry name" value="ASPARTYL PROTEASE DDI-RELATED"/>
    <property type="match status" value="1"/>
</dbReference>
<comment type="similarity">
    <text evidence="1">Belongs to the DDI1 family.</text>
</comment>
<feature type="domain" description="Ubiquitin-like" evidence="5">
    <location>
        <begin position="12"/>
        <end position="91"/>
    </location>
</feature>
<feature type="non-terminal residue" evidence="6">
    <location>
        <position position="271"/>
    </location>
</feature>
<dbReference type="PROSITE" id="PS50053">
    <property type="entry name" value="UBIQUITIN_2"/>
    <property type="match status" value="1"/>
</dbReference>
<reference evidence="6 7" key="1">
    <citation type="journal article" date="2013" name="Curr. Biol.">
        <title>The Genome of the Foraminiferan Reticulomyxa filosa.</title>
        <authorList>
            <person name="Glockner G."/>
            <person name="Hulsmann N."/>
            <person name="Schleicher M."/>
            <person name="Noegel A.A."/>
            <person name="Eichinger L."/>
            <person name="Gallinger C."/>
            <person name="Pawlowski J."/>
            <person name="Sierra R."/>
            <person name="Euteneuer U."/>
            <person name="Pillet L."/>
            <person name="Moustafa A."/>
            <person name="Platzer M."/>
            <person name="Groth M."/>
            <person name="Szafranski K."/>
            <person name="Schliwa M."/>
        </authorList>
    </citation>
    <scope>NUCLEOTIDE SEQUENCE [LARGE SCALE GENOMIC DNA]</scope>
</reference>
<dbReference type="OMA" id="NYEMAVE"/>
<proteinExistence type="inferred from homology"/>
<dbReference type="InterPro" id="IPR021109">
    <property type="entry name" value="Peptidase_aspartic_dom_sf"/>
</dbReference>
<keyword evidence="7" id="KW-1185">Reference proteome</keyword>
<dbReference type="InterPro" id="IPR000626">
    <property type="entry name" value="Ubiquitin-like_dom"/>
</dbReference>
<dbReference type="GO" id="GO:0004190">
    <property type="term" value="F:aspartic-type endopeptidase activity"/>
    <property type="evidence" value="ECO:0007669"/>
    <property type="project" value="UniProtKB-KW"/>
</dbReference>
<evidence type="ECO:0000256" key="4">
    <source>
        <dbReference type="ARBA" id="ARBA00022801"/>
    </source>
</evidence>
<evidence type="ECO:0000256" key="1">
    <source>
        <dbReference type="ARBA" id="ARBA00009136"/>
    </source>
</evidence>
<keyword evidence="4" id="KW-0378">Hydrolase</keyword>
<dbReference type="Gene3D" id="3.10.20.90">
    <property type="entry name" value="Phosphatidylinositol 3-kinase Catalytic Subunit, Chain A, domain 1"/>
    <property type="match status" value="1"/>
</dbReference>
<protein>
    <recommendedName>
        <fullName evidence="5">Ubiquitin-like domain-containing protein</fullName>
    </recommendedName>
</protein>